<evidence type="ECO:0000256" key="3">
    <source>
        <dbReference type="ARBA" id="ARBA00022448"/>
    </source>
</evidence>
<dbReference type="InParanoid" id="W3XAJ1"/>
<gene>
    <name evidence="10" type="ORF">PFICI_04308</name>
</gene>
<feature type="transmembrane region" description="Helical" evidence="8">
    <location>
        <begin position="396"/>
        <end position="418"/>
    </location>
</feature>
<keyword evidence="5 8" id="KW-1133">Transmembrane helix</keyword>
<dbReference type="InterPro" id="IPR005828">
    <property type="entry name" value="MFS_sugar_transport-like"/>
</dbReference>
<dbReference type="Proteomes" id="UP000030651">
    <property type="component" value="Unassembled WGS sequence"/>
</dbReference>
<proteinExistence type="inferred from homology"/>
<dbReference type="EMBL" id="KI912111">
    <property type="protein sequence ID" value="ETS82432.1"/>
    <property type="molecule type" value="Genomic_DNA"/>
</dbReference>
<feature type="transmembrane region" description="Helical" evidence="8">
    <location>
        <begin position="7"/>
        <end position="27"/>
    </location>
</feature>
<comment type="similarity">
    <text evidence="2 7">Belongs to the major facilitator superfamily. Sugar transporter (TC 2.A.1.1) family.</text>
</comment>
<evidence type="ECO:0000256" key="6">
    <source>
        <dbReference type="ARBA" id="ARBA00023136"/>
    </source>
</evidence>
<dbReference type="GeneID" id="19269321"/>
<dbReference type="eggNOG" id="KOG0254">
    <property type="taxonomic scope" value="Eukaryota"/>
</dbReference>
<feature type="transmembrane region" description="Helical" evidence="8">
    <location>
        <begin position="178"/>
        <end position="197"/>
    </location>
</feature>
<reference evidence="11" key="1">
    <citation type="journal article" date="2015" name="BMC Genomics">
        <title>Genomic and transcriptomic analysis of the endophytic fungus Pestalotiopsis fici reveals its lifestyle and high potential for synthesis of natural products.</title>
        <authorList>
            <person name="Wang X."/>
            <person name="Zhang X."/>
            <person name="Liu L."/>
            <person name="Xiang M."/>
            <person name="Wang W."/>
            <person name="Sun X."/>
            <person name="Che Y."/>
            <person name="Guo L."/>
            <person name="Liu G."/>
            <person name="Guo L."/>
            <person name="Wang C."/>
            <person name="Yin W.B."/>
            <person name="Stadler M."/>
            <person name="Zhang X."/>
            <person name="Liu X."/>
        </authorList>
    </citation>
    <scope>NUCLEOTIDE SEQUENCE [LARGE SCALE GENOMIC DNA]</scope>
    <source>
        <strain evidence="11">W106-1 / CGMCC3.15140</strain>
    </source>
</reference>
<protein>
    <recommendedName>
        <fullName evidence="9">Major facilitator superfamily (MFS) profile domain-containing protein</fullName>
    </recommendedName>
</protein>
<dbReference type="GO" id="GO:0005351">
    <property type="term" value="F:carbohydrate:proton symporter activity"/>
    <property type="evidence" value="ECO:0007669"/>
    <property type="project" value="TreeGrafter"/>
</dbReference>
<evidence type="ECO:0000256" key="4">
    <source>
        <dbReference type="ARBA" id="ARBA00022692"/>
    </source>
</evidence>
<dbReference type="PANTHER" id="PTHR48022:SF2">
    <property type="entry name" value="PLASTIDIC GLUCOSE TRANSPORTER 4"/>
    <property type="match status" value="1"/>
</dbReference>
<evidence type="ECO:0000256" key="7">
    <source>
        <dbReference type="RuleBase" id="RU003346"/>
    </source>
</evidence>
<dbReference type="KEGG" id="pfy:PFICI_04308"/>
<evidence type="ECO:0000259" key="9">
    <source>
        <dbReference type="PROSITE" id="PS50850"/>
    </source>
</evidence>
<feature type="transmembrane region" description="Helical" evidence="8">
    <location>
        <begin position="297"/>
        <end position="320"/>
    </location>
</feature>
<dbReference type="PROSITE" id="PS50850">
    <property type="entry name" value="MFS"/>
    <property type="match status" value="1"/>
</dbReference>
<dbReference type="PRINTS" id="PR00171">
    <property type="entry name" value="SUGRTRNSPORT"/>
</dbReference>
<evidence type="ECO:0000313" key="10">
    <source>
        <dbReference type="EMBL" id="ETS82432.1"/>
    </source>
</evidence>
<feature type="transmembrane region" description="Helical" evidence="8">
    <location>
        <begin position="146"/>
        <end position="166"/>
    </location>
</feature>
<dbReference type="InterPro" id="IPR036259">
    <property type="entry name" value="MFS_trans_sf"/>
</dbReference>
<evidence type="ECO:0000313" key="11">
    <source>
        <dbReference type="Proteomes" id="UP000030651"/>
    </source>
</evidence>
<dbReference type="RefSeq" id="XP_007831080.1">
    <property type="nucleotide sequence ID" value="XM_007832889.1"/>
</dbReference>
<feature type="transmembrane region" description="Helical" evidence="8">
    <location>
        <begin position="116"/>
        <end position="134"/>
    </location>
</feature>
<dbReference type="NCBIfam" id="TIGR00879">
    <property type="entry name" value="SP"/>
    <property type="match status" value="1"/>
</dbReference>
<keyword evidence="6 8" id="KW-0472">Membrane</keyword>
<feature type="transmembrane region" description="Helical" evidence="8">
    <location>
        <begin position="59"/>
        <end position="78"/>
    </location>
</feature>
<evidence type="ECO:0000256" key="5">
    <source>
        <dbReference type="ARBA" id="ARBA00022989"/>
    </source>
</evidence>
<dbReference type="GO" id="GO:0016020">
    <property type="term" value="C:membrane"/>
    <property type="evidence" value="ECO:0007669"/>
    <property type="project" value="UniProtKB-SubCell"/>
</dbReference>
<keyword evidence="11" id="KW-1185">Reference proteome</keyword>
<keyword evidence="3 7" id="KW-0813">Transport</keyword>
<dbReference type="InterPro" id="IPR005829">
    <property type="entry name" value="Sugar_transporter_CS"/>
</dbReference>
<dbReference type="InterPro" id="IPR050360">
    <property type="entry name" value="MFS_Sugar_Transporters"/>
</dbReference>
<feature type="domain" description="Major facilitator superfamily (MFS) profile" evidence="9">
    <location>
        <begin position="9"/>
        <end position="452"/>
    </location>
</feature>
<dbReference type="HOGENOM" id="CLU_001265_30_1_1"/>
<comment type="subcellular location">
    <subcellularLocation>
        <location evidence="1">Membrane</location>
        <topology evidence="1">Multi-pass membrane protein</topology>
    </subcellularLocation>
</comment>
<dbReference type="PROSITE" id="PS00217">
    <property type="entry name" value="SUGAR_TRANSPORT_2"/>
    <property type="match status" value="1"/>
</dbReference>
<organism evidence="10 11">
    <name type="scientific">Pestalotiopsis fici (strain W106-1 / CGMCC3.15140)</name>
    <dbReference type="NCBI Taxonomy" id="1229662"/>
    <lineage>
        <taxon>Eukaryota</taxon>
        <taxon>Fungi</taxon>
        <taxon>Dikarya</taxon>
        <taxon>Ascomycota</taxon>
        <taxon>Pezizomycotina</taxon>
        <taxon>Sordariomycetes</taxon>
        <taxon>Xylariomycetidae</taxon>
        <taxon>Amphisphaeriales</taxon>
        <taxon>Sporocadaceae</taxon>
        <taxon>Pestalotiopsis</taxon>
    </lineage>
</organism>
<name>W3XAJ1_PESFW</name>
<accession>W3XAJ1</accession>
<dbReference type="AlphaFoldDB" id="W3XAJ1"/>
<dbReference type="SUPFAM" id="SSF103473">
    <property type="entry name" value="MFS general substrate transporter"/>
    <property type="match status" value="1"/>
</dbReference>
<dbReference type="OMA" id="WIITWLV"/>
<feature type="transmembrane region" description="Helical" evidence="8">
    <location>
        <begin position="266"/>
        <end position="285"/>
    </location>
</feature>
<dbReference type="InterPro" id="IPR020846">
    <property type="entry name" value="MFS_dom"/>
</dbReference>
<dbReference type="PROSITE" id="PS00216">
    <property type="entry name" value="SUGAR_TRANSPORT_1"/>
    <property type="match status" value="1"/>
</dbReference>
<feature type="transmembrane region" description="Helical" evidence="8">
    <location>
        <begin position="329"/>
        <end position="349"/>
    </location>
</feature>
<dbReference type="PANTHER" id="PTHR48022">
    <property type="entry name" value="PLASTIDIC GLUCOSE TRANSPORTER 4"/>
    <property type="match status" value="1"/>
</dbReference>
<dbReference type="Gene3D" id="1.20.1250.20">
    <property type="entry name" value="MFS general substrate transporter like domains"/>
    <property type="match status" value="1"/>
</dbReference>
<keyword evidence="4 8" id="KW-0812">Transmembrane</keyword>
<evidence type="ECO:0000256" key="8">
    <source>
        <dbReference type="SAM" id="Phobius"/>
    </source>
</evidence>
<evidence type="ECO:0000256" key="1">
    <source>
        <dbReference type="ARBA" id="ARBA00004141"/>
    </source>
</evidence>
<feature type="transmembrane region" description="Helical" evidence="8">
    <location>
        <begin position="430"/>
        <end position="448"/>
    </location>
</feature>
<dbReference type="OrthoDB" id="6133115at2759"/>
<dbReference type="Pfam" id="PF00083">
    <property type="entry name" value="Sugar_tr"/>
    <property type="match status" value="1"/>
</dbReference>
<evidence type="ECO:0000256" key="2">
    <source>
        <dbReference type="ARBA" id="ARBA00010992"/>
    </source>
</evidence>
<feature type="transmembrane region" description="Helical" evidence="8">
    <location>
        <begin position="361"/>
        <end position="384"/>
    </location>
</feature>
<sequence length="507" mass="55190">MGVIRQSFAYGMIFSAAISIGYDSGYLNGVLGSEDFIRLYGISDDGGLNMYLSPTTRSIFSSILIVGTLIGCLANTFITSRIGRRGSLRVAAVLYTIGVSMQVSGSVQAVFIVGRILLGMAIGLISNTVPSYLMECSTAANRGRLMAFYLQFLTTGNVLACAINYGTTKYSDSRSWRITIGFQLFLAVIIGVGAFVCPESPLVLSQRGQIDAARASYAILKNRPQDSHEVNDSMQKLEQHLQESAALGVVNVAECFQGSDLRRTMIGLAMSFFTIATGITFWFGYGTTFFQAAGVENSYLISLILALVNCVFTAPSIYLIERFGRRRSLMYGGAIMALTQILTGIIYTLASKSVASQNMLVAGAVVFIAAYAPTWGIGGWLLMAEPFSNRLRTYQSAIVLAFYWIITWLVGFITPYLVDATAANLGVYVSYIWLGTGVLSLVWTHLCVPELAGLSVKEIDQLFERKVPAWRSRAWQKKLRVINSIDSPSIDDASGLKGITVGNEKKV</sequence>
<feature type="transmembrane region" description="Helical" evidence="8">
    <location>
        <begin position="90"/>
        <end position="110"/>
    </location>
</feature>
<dbReference type="InterPro" id="IPR003663">
    <property type="entry name" value="Sugar/inositol_transpt"/>
</dbReference>